<evidence type="ECO:0000313" key="4">
    <source>
        <dbReference type="EMBL" id="KZV90287.1"/>
    </source>
</evidence>
<dbReference type="AlphaFoldDB" id="A0A165GC00"/>
<dbReference type="OrthoDB" id="3328052at2759"/>
<evidence type="ECO:0000313" key="5">
    <source>
        <dbReference type="Proteomes" id="UP000077266"/>
    </source>
</evidence>
<feature type="compositionally biased region" description="Low complexity" evidence="1">
    <location>
        <begin position="603"/>
        <end position="616"/>
    </location>
</feature>
<name>A0A165GC00_EXIGL</name>
<feature type="compositionally biased region" description="Low complexity" evidence="1">
    <location>
        <begin position="340"/>
        <end position="351"/>
    </location>
</feature>
<feature type="compositionally biased region" description="Polar residues" evidence="1">
    <location>
        <begin position="284"/>
        <end position="306"/>
    </location>
</feature>
<keyword evidence="3" id="KW-0732">Signal</keyword>
<dbReference type="InParanoid" id="A0A165GC00"/>
<feature type="compositionally biased region" description="Polar residues" evidence="1">
    <location>
        <begin position="438"/>
        <end position="449"/>
    </location>
</feature>
<dbReference type="EMBL" id="KV426052">
    <property type="protein sequence ID" value="KZV90287.1"/>
    <property type="molecule type" value="Genomic_DNA"/>
</dbReference>
<feature type="region of interest" description="Disordered" evidence="1">
    <location>
        <begin position="591"/>
        <end position="620"/>
    </location>
</feature>
<accession>A0A165GC00</accession>
<feature type="compositionally biased region" description="Polar residues" evidence="1">
    <location>
        <begin position="554"/>
        <end position="567"/>
    </location>
</feature>
<feature type="compositionally biased region" description="Basic and acidic residues" evidence="1">
    <location>
        <begin position="659"/>
        <end position="669"/>
    </location>
</feature>
<proteinExistence type="predicted"/>
<organism evidence="4 5">
    <name type="scientific">Exidia glandulosa HHB12029</name>
    <dbReference type="NCBI Taxonomy" id="1314781"/>
    <lineage>
        <taxon>Eukaryota</taxon>
        <taxon>Fungi</taxon>
        <taxon>Dikarya</taxon>
        <taxon>Basidiomycota</taxon>
        <taxon>Agaricomycotina</taxon>
        <taxon>Agaricomycetes</taxon>
        <taxon>Auriculariales</taxon>
        <taxon>Exidiaceae</taxon>
        <taxon>Exidia</taxon>
    </lineage>
</organism>
<keyword evidence="5" id="KW-1185">Reference proteome</keyword>
<evidence type="ECO:0000256" key="3">
    <source>
        <dbReference type="SAM" id="SignalP"/>
    </source>
</evidence>
<evidence type="ECO:0000256" key="1">
    <source>
        <dbReference type="SAM" id="MobiDB-lite"/>
    </source>
</evidence>
<feature type="transmembrane region" description="Helical" evidence="2">
    <location>
        <begin position="178"/>
        <end position="201"/>
    </location>
</feature>
<feature type="signal peptide" evidence="3">
    <location>
        <begin position="1"/>
        <end position="21"/>
    </location>
</feature>
<reference evidence="4 5" key="1">
    <citation type="journal article" date="2016" name="Mol. Biol. Evol.">
        <title>Comparative Genomics of Early-Diverging Mushroom-Forming Fungi Provides Insights into the Origins of Lignocellulose Decay Capabilities.</title>
        <authorList>
            <person name="Nagy L.G."/>
            <person name="Riley R."/>
            <person name="Tritt A."/>
            <person name="Adam C."/>
            <person name="Daum C."/>
            <person name="Floudas D."/>
            <person name="Sun H."/>
            <person name="Yadav J.S."/>
            <person name="Pangilinan J."/>
            <person name="Larsson K.H."/>
            <person name="Matsuura K."/>
            <person name="Barry K."/>
            <person name="Labutti K."/>
            <person name="Kuo R."/>
            <person name="Ohm R.A."/>
            <person name="Bhattacharya S.S."/>
            <person name="Shirouzu T."/>
            <person name="Yoshinaga Y."/>
            <person name="Martin F.M."/>
            <person name="Grigoriev I.V."/>
            <person name="Hibbett D.S."/>
        </authorList>
    </citation>
    <scope>NUCLEOTIDE SEQUENCE [LARGE SCALE GENOMIC DNA]</scope>
    <source>
        <strain evidence="4 5">HHB12029</strain>
    </source>
</reference>
<feature type="compositionally biased region" description="Acidic residues" evidence="1">
    <location>
        <begin position="388"/>
        <end position="398"/>
    </location>
</feature>
<sequence>MARSRAVLAVFALGAATLCAADPITLRNTDSQYMSFAPAGTWSEVPVGSNGEQVKFCDHPEASIEISMPENSTSLQWYAIPGIGPSTYLVCINCSSEDDWARAFLVDALQRDVSNGSTVIWHHQAADATSPLRTVSIRNGVDPRYGKSGFLSMDALVVNSLPPVPPPPKPDPGVSKPALIVGVIGGVELLALVIAFFIFVLRRKRVQRRLRPHTSQWVDDQTRRGQHVYASVRKTDMPDSPNFVLDIYDPASAAREKDYEKGNTSSYAHKDLPPDPMTPHGPNASISLLQSPRSSHHQAASTSPSSLPVAPPATRHAAQPSAASHISVLSPLVQADVASRSASQRSVQSAVTPVTSTRHLPTVRYRDPFEMRPPPPPTSDDYTRPWPIEDDATLEDETPPPPSLEATFAAAHARSPAQRSAPLDVPPLPFTLPPTRPASQFTVQSSLSSVGDLPLPDFESPKGPDFPSAPSTRPPSSIRPVRRPGGPRYLVTARTRSSSLGVANIIAIAEETTSPPISQRSGGTYADDSPLSPNMPKSAAADRPVSKQLPLTPIVSSPTSNPVSPFTPSGKGKAPMNWPVSVGSITIPAFKFAPGSRPRRRSTGSTPTTPATRAPSVIHWEPDFLELESTPEGTMVTMQSKTSKGSTDTASSPLVPRGPDGEALSRHAQDSPVNVDEDDEYEEVMLTTYESPTTAARPPSHISTVTTSSGSRRSVPGMADIHIAVRRVMNSASPRQLEHKYEQLQ</sequence>
<feature type="compositionally biased region" description="Pro residues" evidence="1">
    <location>
        <begin position="424"/>
        <end position="436"/>
    </location>
</feature>
<keyword evidence="2" id="KW-0812">Transmembrane</keyword>
<feature type="compositionally biased region" description="Low complexity" evidence="1">
    <location>
        <begin position="468"/>
        <end position="488"/>
    </location>
</feature>
<feature type="region of interest" description="Disordered" evidence="1">
    <location>
        <begin position="255"/>
        <end position="322"/>
    </location>
</feature>
<gene>
    <name evidence="4" type="ORF">EXIGLDRAFT_837894</name>
</gene>
<feature type="region of interest" description="Disordered" evidence="1">
    <location>
        <begin position="513"/>
        <end position="573"/>
    </location>
</feature>
<keyword evidence="2" id="KW-0472">Membrane</keyword>
<evidence type="ECO:0000256" key="2">
    <source>
        <dbReference type="SAM" id="Phobius"/>
    </source>
</evidence>
<feature type="region of interest" description="Disordered" evidence="1">
    <location>
        <begin position="635"/>
        <end position="716"/>
    </location>
</feature>
<keyword evidence="2" id="KW-1133">Transmembrane helix</keyword>
<feature type="chain" id="PRO_5007858075" evidence="3">
    <location>
        <begin position="22"/>
        <end position="745"/>
    </location>
</feature>
<feature type="compositionally biased region" description="Polar residues" evidence="1">
    <location>
        <begin position="636"/>
        <end position="652"/>
    </location>
</feature>
<dbReference type="Proteomes" id="UP000077266">
    <property type="component" value="Unassembled WGS sequence"/>
</dbReference>
<feature type="compositionally biased region" description="Low complexity" evidence="1">
    <location>
        <begin position="703"/>
        <end position="715"/>
    </location>
</feature>
<feature type="compositionally biased region" description="Polar residues" evidence="1">
    <location>
        <begin position="513"/>
        <end position="522"/>
    </location>
</feature>
<feature type="region of interest" description="Disordered" evidence="1">
    <location>
        <begin position="340"/>
        <end position="493"/>
    </location>
</feature>
<protein>
    <submittedName>
        <fullName evidence="4">Uncharacterized protein</fullName>
    </submittedName>
</protein>